<accession>A0A7X6M2D0</accession>
<evidence type="ECO:0000313" key="2">
    <source>
        <dbReference type="Proteomes" id="UP000523447"/>
    </source>
</evidence>
<comment type="caution">
    <text evidence="1">The sequence shown here is derived from an EMBL/GenBank/DDBJ whole genome shotgun (WGS) entry which is preliminary data.</text>
</comment>
<protein>
    <submittedName>
        <fullName evidence="1">Uncharacterized protein</fullName>
    </submittedName>
</protein>
<name>A0A7X6M2D0_9NOCA</name>
<keyword evidence="2" id="KW-1185">Reference proteome</keyword>
<evidence type="ECO:0000313" key="1">
    <source>
        <dbReference type="EMBL" id="NKY88980.1"/>
    </source>
</evidence>
<dbReference type="RefSeq" id="WP_157171318.1">
    <property type="nucleotide sequence ID" value="NZ_CAWPHS010000031.1"/>
</dbReference>
<dbReference type="Proteomes" id="UP000523447">
    <property type="component" value="Unassembled WGS sequence"/>
</dbReference>
<sequence>MREYRTEAGEWQAIWRPERHRIRIELVRGIGGSDRTLVSSAPASDLADMRAELPELSALWDAIRREYWSRFPAQHEPPPHSPRKETDDL</sequence>
<dbReference type="EMBL" id="JAAXPE010000037">
    <property type="protein sequence ID" value="NKY88980.1"/>
    <property type="molecule type" value="Genomic_DNA"/>
</dbReference>
<proteinExistence type="predicted"/>
<gene>
    <name evidence="1" type="ORF">HGA07_25620</name>
</gene>
<dbReference type="AlphaFoldDB" id="A0A7X6M2D0"/>
<reference evidence="1 2" key="1">
    <citation type="submission" date="2020-04" db="EMBL/GenBank/DDBJ databases">
        <title>MicrobeNet Type strains.</title>
        <authorList>
            <person name="Nicholson A.C."/>
        </authorList>
    </citation>
    <scope>NUCLEOTIDE SEQUENCE [LARGE SCALE GENOMIC DNA]</scope>
    <source>
        <strain evidence="1 2">DSM 44445</strain>
    </source>
</reference>
<organism evidence="1 2">
    <name type="scientific">Nocardia veterana</name>
    <dbReference type="NCBI Taxonomy" id="132249"/>
    <lineage>
        <taxon>Bacteria</taxon>
        <taxon>Bacillati</taxon>
        <taxon>Actinomycetota</taxon>
        <taxon>Actinomycetes</taxon>
        <taxon>Mycobacteriales</taxon>
        <taxon>Nocardiaceae</taxon>
        <taxon>Nocardia</taxon>
    </lineage>
</organism>